<reference evidence="2" key="1">
    <citation type="journal article" date="2018" name="BMC Genomics">
        <title>Genomic insights into host adaptation between the wheat stripe rust pathogen (Puccinia striiformis f. sp. tritici) and the barley stripe rust pathogen (Puccinia striiformis f. sp. hordei).</title>
        <authorList>
            <person name="Xia C."/>
            <person name="Wang M."/>
            <person name="Yin C."/>
            <person name="Cornejo O.E."/>
            <person name="Hulbert S.H."/>
            <person name="Chen X."/>
        </authorList>
    </citation>
    <scope>NUCLEOTIDE SEQUENCE [LARGE SCALE GENOMIC DNA]</scope>
    <source>
        <strain evidence="2">93-210</strain>
    </source>
</reference>
<dbReference type="Proteomes" id="UP001060170">
    <property type="component" value="Chromosome 16"/>
</dbReference>
<protein>
    <submittedName>
        <fullName evidence="1">Uncharacterized protein</fullName>
    </submittedName>
</protein>
<dbReference type="EMBL" id="CM045880">
    <property type="protein sequence ID" value="KAI7938386.1"/>
    <property type="molecule type" value="Genomic_DNA"/>
</dbReference>
<accession>A0ACC0DSW7</accession>
<evidence type="ECO:0000313" key="1">
    <source>
        <dbReference type="EMBL" id="KAI7938386.1"/>
    </source>
</evidence>
<organism evidence="1 2">
    <name type="scientific">Puccinia striiformis f. sp. tritici</name>
    <dbReference type="NCBI Taxonomy" id="168172"/>
    <lineage>
        <taxon>Eukaryota</taxon>
        <taxon>Fungi</taxon>
        <taxon>Dikarya</taxon>
        <taxon>Basidiomycota</taxon>
        <taxon>Pucciniomycotina</taxon>
        <taxon>Pucciniomycetes</taxon>
        <taxon>Pucciniales</taxon>
        <taxon>Pucciniaceae</taxon>
        <taxon>Puccinia</taxon>
    </lineage>
</organism>
<sequence length="160" mass="17630">MEFTGTIISGPTLTDFVKAQHTLQSVLLNLPPPAQFSMPRIRSQLFIHSVDHKAASSRQYLVNIYNTHHNSLAKNVTNSNTNLPEQREDLTANNNLGKHHQSDSPSEQGVPSHLDKRCFVTKSPPKDTLPPKTTGALAANKKSAAAASRQSTHLTRGRRF</sequence>
<gene>
    <name evidence="1" type="ORF">MJO28_015306</name>
</gene>
<evidence type="ECO:0000313" key="2">
    <source>
        <dbReference type="Proteomes" id="UP001060170"/>
    </source>
</evidence>
<comment type="caution">
    <text evidence="1">The sequence shown here is derived from an EMBL/GenBank/DDBJ whole genome shotgun (WGS) entry which is preliminary data.</text>
</comment>
<reference evidence="1 2" key="3">
    <citation type="journal article" date="2022" name="Microbiol. Spectr.">
        <title>Folding features and dynamics of 3D genome architecture in plant fungal pathogens.</title>
        <authorList>
            <person name="Xia C."/>
        </authorList>
    </citation>
    <scope>NUCLEOTIDE SEQUENCE [LARGE SCALE GENOMIC DNA]</scope>
    <source>
        <strain evidence="1 2">93-210</strain>
    </source>
</reference>
<keyword evidence="2" id="KW-1185">Reference proteome</keyword>
<name>A0ACC0DSW7_9BASI</name>
<proteinExistence type="predicted"/>
<reference evidence="2" key="2">
    <citation type="journal article" date="2018" name="Mol. Plant Microbe Interact.">
        <title>Genome sequence resources for the wheat stripe rust pathogen (Puccinia striiformis f. sp. tritici) and the barley stripe rust pathogen (Puccinia striiformis f. sp. hordei).</title>
        <authorList>
            <person name="Xia C."/>
            <person name="Wang M."/>
            <person name="Yin C."/>
            <person name="Cornejo O.E."/>
            <person name="Hulbert S.H."/>
            <person name="Chen X."/>
        </authorList>
    </citation>
    <scope>NUCLEOTIDE SEQUENCE [LARGE SCALE GENOMIC DNA]</scope>
    <source>
        <strain evidence="2">93-210</strain>
    </source>
</reference>